<dbReference type="Pfam" id="PF13181">
    <property type="entry name" value="TPR_8"/>
    <property type="match status" value="1"/>
</dbReference>
<accession>X6P499</accession>
<comment type="caution">
    <text evidence="4">The sequence shown here is derived from an EMBL/GenBank/DDBJ whole genome shotgun (WGS) entry which is preliminary data.</text>
</comment>
<dbReference type="AlphaFoldDB" id="X6P499"/>
<dbReference type="InterPro" id="IPR019734">
    <property type="entry name" value="TPR_rpt"/>
</dbReference>
<name>X6P499_RETFI</name>
<feature type="repeat" description="TPR" evidence="3">
    <location>
        <begin position="32"/>
        <end position="65"/>
    </location>
</feature>
<evidence type="ECO:0000256" key="2">
    <source>
        <dbReference type="ARBA" id="ARBA00022803"/>
    </source>
</evidence>
<dbReference type="InterPro" id="IPR011990">
    <property type="entry name" value="TPR-like_helical_dom_sf"/>
</dbReference>
<dbReference type="PROSITE" id="PS50005">
    <property type="entry name" value="TPR"/>
    <property type="match status" value="1"/>
</dbReference>
<dbReference type="PANTHER" id="PTHR45641:SF19">
    <property type="entry name" value="NEPHROCYSTIN-3"/>
    <property type="match status" value="1"/>
</dbReference>
<dbReference type="SUPFAM" id="SSF48452">
    <property type="entry name" value="TPR-like"/>
    <property type="match status" value="1"/>
</dbReference>
<proteinExistence type="predicted"/>
<evidence type="ECO:0000256" key="3">
    <source>
        <dbReference type="PROSITE-ProRule" id="PRU00339"/>
    </source>
</evidence>
<keyword evidence="5" id="KW-1185">Reference proteome</keyword>
<dbReference type="Pfam" id="PF13424">
    <property type="entry name" value="TPR_12"/>
    <property type="match status" value="1"/>
</dbReference>
<dbReference type="SMART" id="SM00028">
    <property type="entry name" value="TPR"/>
    <property type="match status" value="2"/>
</dbReference>
<organism evidence="4 5">
    <name type="scientific">Reticulomyxa filosa</name>
    <dbReference type="NCBI Taxonomy" id="46433"/>
    <lineage>
        <taxon>Eukaryota</taxon>
        <taxon>Sar</taxon>
        <taxon>Rhizaria</taxon>
        <taxon>Retaria</taxon>
        <taxon>Foraminifera</taxon>
        <taxon>Monothalamids</taxon>
        <taxon>Reticulomyxidae</taxon>
        <taxon>Reticulomyxa</taxon>
    </lineage>
</organism>
<dbReference type="Proteomes" id="UP000023152">
    <property type="component" value="Unassembled WGS sequence"/>
</dbReference>
<dbReference type="OrthoDB" id="9991614at2759"/>
<evidence type="ECO:0000313" key="5">
    <source>
        <dbReference type="Proteomes" id="UP000023152"/>
    </source>
</evidence>
<dbReference type="PROSITE" id="PS50293">
    <property type="entry name" value="TPR_REGION"/>
    <property type="match status" value="1"/>
</dbReference>
<reference evidence="4 5" key="1">
    <citation type="journal article" date="2013" name="Curr. Biol.">
        <title>The Genome of the Foraminiferan Reticulomyxa filosa.</title>
        <authorList>
            <person name="Glockner G."/>
            <person name="Hulsmann N."/>
            <person name="Schleicher M."/>
            <person name="Noegel A.A."/>
            <person name="Eichinger L."/>
            <person name="Gallinger C."/>
            <person name="Pawlowski J."/>
            <person name="Sierra R."/>
            <person name="Euteneuer U."/>
            <person name="Pillet L."/>
            <person name="Moustafa A."/>
            <person name="Platzer M."/>
            <person name="Groth M."/>
            <person name="Szafranski K."/>
            <person name="Schliwa M."/>
        </authorList>
    </citation>
    <scope>NUCLEOTIDE SEQUENCE [LARGE SCALE GENOMIC DNA]</scope>
</reference>
<dbReference type="EMBL" id="ASPP01003809">
    <property type="protein sequence ID" value="ETO32948.1"/>
    <property type="molecule type" value="Genomic_DNA"/>
</dbReference>
<evidence type="ECO:0000256" key="1">
    <source>
        <dbReference type="ARBA" id="ARBA00022737"/>
    </source>
</evidence>
<keyword evidence="2 3" id="KW-0802">TPR repeat</keyword>
<dbReference type="Gene3D" id="1.25.40.10">
    <property type="entry name" value="Tetratricopeptide repeat domain"/>
    <property type="match status" value="1"/>
</dbReference>
<dbReference type="PANTHER" id="PTHR45641">
    <property type="entry name" value="TETRATRICOPEPTIDE REPEAT PROTEIN (AFU_ORTHOLOGUE AFUA_6G03870)"/>
    <property type="match status" value="1"/>
</dbReference>
<protein>
    <submittedName>
        <fullName evidence="4">Uncharacterized protein</fullName>
    </submittedName>
</protein>
<keyword evidence="1" id="KW-0677">Repeat</keyword>
<evidence type="ECO:0000313" key="4">
    <source>
        <dbReference type="EMBL" id="ETO32948.1"/>
    </source>
</evidence>
<gene>
    <name evidence="4" type="ORF">RFI_04160</name>
</gene>
<sequence length="159" mass="18730">MHKHQYEQAINCYEKQLAIELNIFGTNHINVATSYNNLGTAYNKRKHYNQAINCYEKALHIRQHHFGNKNRLVADVICNLAMVFETNGEIKTAYKYYEEAWRIYSVVLGQFEKKTLTQIVQSFKIINLQWITKRDSENISYADMDSLLLLLFMTAKKKN</sequence>